<evidence type="ECO:0000313" key="7">
    <source>
        <dbReference type="EMBL" id="OIQ95278.1"/>
    </source>
</evidence>
<dbReference type="InterPro" id="IPR009051">
    <property type="entry name" value="Helical_ferredxn"/>
</dbReference>
<comment type="caution">
    <text evidence="7">The sequence shown here is derived from an EMBL/GenBank/DDBJ whole genome shotgun (WGS) entry which is preliminary data.</text>
</comment>
<dbReference type="InterPro" id="IPR017900">
    <property type="entry name" value="4Fe4S_Fe_S_CS"/>
</dbReference>
<name>A0A1J5RGQ1_9ZZZZ</name>
<dbReference type="InterPro" id="IPR012257">
    <property type="entry name" value="Glc_ox_4Fe-4S"/>
</dbReference>
<dbReference type="PANTHER" id="PTHR32479:SF17">
    <property type="entry name" value="GLYCOLATE OXIDASE IRON-SULFUR SUBUNIT"/>
    <property type="match status" value="1"/>
</dbReference>
<keyword evidence="4" id="KW-0408">Iron</keyword>
<dbReference type="PANTHER" id="PTHR32479">
    <property type="entry name" value="GLYCOLATE OXIDASE IRON-SULFUR SUBUNIT"/>
    <property type="match status" value="1"/>
</dbReference>
<feature type="domain" description="4Fe-4S ferredoxin-type" evidence="6">
    <location>
        <begin position="57"/>
        <end position="85"/>
    </location>
</feature>
<dbReference type="Gene3D" id="1.10.1060.10">
    <property type="entry name" value="Alpha-helical ferredoxin"/>
    <property type="match status" value="1"/>
</dbReference>
<reference evidence="7" key="1">
    <citation type="submission" date="2016-10" db="EMBL/GenBank/DDBJ databases">
        <title>Sequence of Gallionella enrichment culture.</title>
        <authorList>
            <person name="Poehlein A."/>
            <person name="Muehling M."/>
            <person name="Daniel R."/>
        </authorList>
    </citation>
    <scope>NUCLEOTIDE SEQUENCE</scope>
</reference>
<protein>
    <submittedName>
        <fullName evidence="7">Anaerobic glycerol-3-phosphate dehydrogenase subunit C</fullName>
    </submittedName>
</protein>
<feature type="domain" description="4Fe-4S ferredoxin-type" evidence="6">
    <location>
        <begin position="6"/>
        <end position="35"/>
    </location>
</feature>
<organism evidence="7">
    <name type="scientific">mine drainage metagenome</name>
    <dbReference type="NCBI Taxonomy" id="410659"/>
    <lineage>
        <taxon>unclassified sequences</taxon>
        <taxon>metagenomes</taxon>
        <taxon>ecological metagenomes</taxon>
    </lineage>
</organism>
<proteinExistence type="predicted"/>
<dbReference type="PROSITE" id="PS51379">
    <property type="entry name" value="4FE4S_FER_2"/>
    <property type="match status" value="2"/>
</dbReference>
<dbReference type="Pfam" id="PF02754">
    <property type="entry name" value="CCG"/>
    <property type="match status" value="2"/>
</dbReference>
<keyword evidence="3" id="KW-0677">Repeat</keyword>
<dbReference type="InterPro" id="IPR017896">
    <property type="entry name" value="4Fe4S_Fe-S-bd"/>
</dbReference>
<dbReference type="GO" id="GO:0046872">
    <property type="term" value="F:metal ion binding"/>
    <property type="evidence" value="ECO:0007669"/>
    <property type="project" value="UniProtKB-KW"/>
</dbReference>
<sequence>MTLSTNELITEADRCVACGLCLPHCPTYRKTGSEADSPRGRIQLMRAVAQEVLPNNVRFKEHVDLCLSCRSCELACPNSVNYGALADATRALFIQKKSIWISLAKPFIRHRFLSRALTWPIWLLQRCKLSNILERLIPAAKMLPTIDKPTTWKTFYPAIASKKGAVSLFLGCTSSALDSPTLKASIYVLNQLGYDVHIPAQQTCCGSIARQMGNADEAEKLVTLNQFSFDEAMPLLTVASGCGAGINDYLPQHHVQDISAFLLSCDWENVTIKPLNERIHVQDPCTLRNVQKSHQAVYSLLKKIPQADIQPLAGNSQCCGGAGAYVLTQSDMANNLRKDKLDAIQASNVATLATSNIGCGLHIAKGLREQHSSVMVLHPIQIIAGQMGYSGTI</sequence>
<dbReference type="GO" id="GO:0016491">
    <property type="term" value="F:oxidoreductase activity"/>
    <property type="evidence" value="ECO:0007669"/>
    <property type="project" value="UniProtKB-ARBA"/>
</dbReference>
<evidence type="ECO:0000256" key="1">
    <source>
        <dbReference type="ARBA" id="ARBA00022485"/>
    </source>
</evidence>
<evidence type="ECO:0000256" key="4">
    <source>
        <dbReference type="ARBA" id="ARBA00023004"/>
    </source>
</evidence>
<dbReference type="InterPro" id="IPR004017">
    <property type="entry name" value="Cys_rich_dom"/>
</dbReference>
<evidence type="ECO:0000256" key="2">
    <source>
        <dbReference type="ARBA" id="ARBA00022723"/>
    </source>
</evidence>
<dbReference type="GO" id="GO:0051539">
    <property type="term" value="F:4 iron, 4 sulfur cluster binding"/>
    <property type="evidence" value="ECO:0007669"/>
    <property type="project" value="UniProtKB-KW"/>
</dbReference>
<dbReference type="AlphaFoldDB" id="A0A1J5RGQ1"/>
<evidence type="ECO:0000256" key="3">
    <source>
        <dbReference type="ARBA" id="ARBA00022737"/>
    </source>
</evidence>
<dbReference type="PIRSF" id="PIRSF000139">
    <property type="entry name" value="Glc_ox_4Fe-4S"/>
    <property type="match status" value="1"/>
</dbReference>
<keyword evidence="1" id="KW-0004">4Fe-4S</keyword>
<evidence type="ECO:0000259" key="6">
    <source>
        <dbReference type="PROSITE" id="PS51379"/>
    </source>
</evidence>
<dbReference type="Pfam" id="PF13183">
    <property type="entry name" value="Fer4_8"/>
    <property type="match status" value="1"/>
</dbReference>
<accession>A0A1J5RGQ1</accession>
<dbReference type="SUPFAM" id="SSF46548">
    <property type="entry name" value="alpha-helical ferredoxin"/>
    <property type="match status" value="1"/>
</dbReference>
<evidence type="ECO:0000256" key="5">
    <source>
        <dbReference type="ARBA" id="ARBA00023014"/>
    </source>
</evidence>
<dbReference type="PROSITE" id="PS00198">
    <property type="entry name" value="4FE4S_FER_1"/>
    <property type="match status" value="2"/>
</dbReference>
<keyword evidence="2" id="KW-0479">Metal-binding</keyword>
<gene>
    <name evidence="7" type="primary">glpC_9</name>
    <name evidence="7" type="ORF">GALL_227570</name>
</gene>
<dbReference type="EMBL" id="MLJW01000170">
    <property type="protein sequence ID" value="OIQ95278.1"/>
    <property type="molecule type" value="Genomic_DNA"/>
</dbReference>
<keyword evidence="5" id="KW-0411">Iron-sulfur</keyword>